<reference evidence="11 12" key="1">
    <citation type="journal article" date="2016" name="Antonie Van Leeuwenhoek">
        <title>Dongia soli sp. nov., isolated from soil from Dokdo, Korea.</title>
        <authorList>
            <person name="Kim D.U."/>
            <person name="Lee H."/>
            <person name="Kim H."/>
            <person name="Kim S.G."/>
            <person name="Ka J.O."/>
        </authorList>
    </citation>
    <scope>NUCLEOTIDE SEQUENCE [LARGE SCALE GENOMIC DNA]</scope>
    <source>
        <strain evidence="11 12">D78</strain>
    </source>
</reference>
<dbReference type="RefSeq" id="WP_320508480.1">
    <property type="nucleotide sequence ID" value="NZ_JAXCLW010000002.1"/>
</dbReference>
<dbReference type="EC" id="2.7.13.3" evidence="2"/>
<dbReference type="Pfam" id="PF00512">
    <property type="entry name" value="HisKA"/>
    <property type="match status" value="1"/>
</dbReference>
<accession>A0ABU5EBK6</accession>
<dbReference type="PROSITE" id="PS50924">
    <property type="entry name" value="MHYT"/>
    <property type="match status" value="1"/>
</dbReference>
<comment type="caution">
    <text evidence="11">The sequence shown here is derived from an EMBL/GenBank/DDBJ whole genome shotgun (WGS) entry which is preliminary data.</text>
</comment>
<dbReference type="Pfam" id="PF02518">
    <property type="entry name" value="HATPase_c"/>
    <property type="match status" value="1"/>
</dbReference>
<dbReference type="EMBL" id="JAXCLW010000002">
    <property type="protein sequence ID" value="MDY0883444.1"/>
    <property type="molecule type" value="Genomic_DNA"/>
</dbReference>
<dbReference type="Gene3D" id="3.30.450.20">
    <property type="entry name" value="PAS domain"/>
    <property type="match status" value="1"/>
</dbReference>
<evidence type="ECO:0000256" key="7">
    <source>
        <dbReference type="PROSITE-ProRule" id="PRU00244"/>
    </source>
</evidence>
<dbReference type="SMART" id="SM00388">
    <property type="entry name" value="HisKA"/>
    <property type="match status" value="1"/>
</dbReference>
<dbReference type="InterPro" id="IPR003661">
    <property type="entry name" value="HisK_dim/P_dom"/>
</dbReference>
<evidence type="ECO:0000259" key="9">
    <source>
        <dbReference type="PROSITE" id="PS50112"/>
    </source>
</evidence>
<dbReference type="PANTHER" id="PTHR43711">
    <property type="entry name" value="TWO-COMPONENT HISTIDINE KINASE"/>
    <property type="match status" value="1"/>
</dbReference>
<feature type="transmembrane region" description="Helical" evidence="7">
    <location>
        <begin position="80"/>
        <end position="99"/>
    </location>
</feature>
<feature type="transmembrane region" description="Helical" evidence="7">
    <location>
        <begin position="137"/>
        <end position="161"/>
    </location>
</feature>
<keyword evidence="7" id="KW-0812">Transmembrane</keyword>
<dbReference type="InterPro" id="IPR050736">
    <property type="entry name" value="Sensor_HK_Regulatory"/>
</dbReference>
<feature type="transmembrane region" description="Helical" evidence="7">
    <location>
        <begin position="173"/>
        <end position="193"/>
    </location>
</feature>
<sequence length="636" mass="68600">MHHVTTFHDPTLVAISVLIAICASFTSLQLAERMVAYRENVRLAWLCAAAIALGGGIWAMHFVGMMAFHSSAGILYDVQLTLGSLLLAIIAAGISYRIVVSNPASFWRLGIGGVIAGFGVAGMHYTGMAAMITTSRILYNPLLVGLSILIAMAAATAALWLSFNLHALWHRAVASLIMAVAIAGMHYTGMAALTMTATDRAPLAIGSGLDQPMLAVVITSTSLLILVFGLGSSMFDRRMADQVAQKALIRQRSERRHRSLLRNSTDIILVLDGENCIRYDTPAAERILGYRSEVLTGQSFLGFVDPLHQGDLREQLANLRRGDKIQCEIPIADAGSNRKWLELTGIDLTADPDVNGIVLNLHDITDRRRIAAELTAAKEKAETADQSKSAFLKNISHELRTPLNAIIGFSDLLVQQPFGSLGDPQYVGFARDINAGGKKLLSVINTIIDFTKAESGDHRVESTLLDPITEIRLCLRLEEETIQGKTLSILIEPEMAPLALFADRRKLRQVLLAVLSNATKFAPDNGKIAITIEKEPDGGCTIGIQDNGIGMTEAEIAIALQPFAQVDNSLSRRHEGTGLGLPMSRALMELHGGHLTIQSGRGVGTLVHLFFPAERVRAPLPVTQPVALIVNQAASG</sequence>
<gene>
    <name evidence="11" type="ORF">SMD27_11365</name>
</gene>
<organism evidence="11 12">
    <name type="scientific">Dongia soli</name>
    <dbReference type="NCBI Taxonomy" id="600628"/>
    <lineage>
        <taxon>Bacteria</taxon>
        <taxon>Pseudomonadati</taxon>
        <taxon>Pseudomonadota</taxon>
        <taxon>Alphaproteobacteria</taxon>
        <taxon>Rhodospirillales</taxon>
        <taxon>Dongiaceae</taxon>
        <taxon>Dongia</taxon>
    </lineage>
</organism>
<dbReference type="SMART" id="SM00091">
    <property type="entry name" value="PAS"/>
    <property type="match status" value="1"/>
</dbReference>
<keyword evidence="7" id="KW-1133">Transmembrane helix</keyword>
<evidence type="ECO:0000259" key="8">
    <source>
        <dbReference type="PROSITE" id="PS50109"/>
    </source>
</evidence>
<name>A0ABU5EBK6_9PROT</name>
<dbReference type="NCBIfam" id="TIGR00229">
    <property type="entry name" value="sensory_box"/>
    <property type="match status" value="1"/>
</dbReference>
<evidence type="ECO:0000256" key="2">
    <source>
        <dbReference type="ARBA" id="ARBA00012438"/>
    </source>
</evidence>
<keyword evidence="6" id="KW-0902">Two-component regulatory system</keyword>
<dbReference type="Gene3D" id="1.10.287.130">
    <property type="match status" value="1"/>
</dbReference>
<dbReference type="InterPro" id="IPR005330">
    <property type="entry name" value="MHYT_dom"/>
</dbReference>
<dbReference type="Gene3D" id="3.30.565.10">
    <property type="entry name" value="Histidine kinase-like ATPase, C-terminal domain"/>
    <property type="match status" value="1"/>
</dbReference>
<dbReference type="SUPFAM" id="SSF55785">
    <property type="entry name" value="PYP-like sensor domain (PAS domain)"/>
    <property type="match status" value="1"/>
</dbReference>
<dbReference type="InterPro" id="IPR003594">
    <property type="entry name" value="HATPase_dom"/>
</dbReference>
<feature type="domain" description="Histidine kinase" evidence="8">
    <location>
        <begin position="394"/>
        <end position="615"/>
    </location>
</feature>
<dbReference type="InterPro" id="IPR036890">
    <property type="entry name" value="HATPase_C_sf"/>
</dbReference>
<comment type="catalytic activity">
    <reaction evidence="1">
        <text>ATP + protein L-histidine = ADP + protein N-phospho-L-histidine.</text>
        <dbReference type="EC" id="2.7.13.3"/>
    </reaction>
</comment>
<feature type="transmembrane region" description="Helical" evidence="7">
    <location>
        <begin position="12"/>
        <end position="31"/>
    </location>
</feature>
<keyword evidence="4" id="KW-0808">Transferase</keyword>
<dbReference type="Pfam" id="PF08448">
    <property type="entry name" value="PAS_4"/>
    <property type="match status" value="1"/>
</dbReference>
<keyword evidence="12" id="KW-1185">Reference proteome</keyword>
<evidence type="ECO:0000256" key="5">
    <source>
        <dbReference type="ARBA" id="ARBA00022777"/>
    </source>
</evidence>
<keyword evidence="3" id="KW-0597">Phosphoprotein</keyword>
<keyword evidence="5" id="KW-0418">Kinase</keyword>
<feature type="transmembrane region" description="Helical" evidence="7">
    <location>
        <begin position="43"/>
        <end position="68"/>
    </location>
</feature>
<dbReference type="PANTHER" id="PTHR43711:SF1">
    <property type="entry name" value="HISTIDINE KINASE 1"/>
    <property type="match status" value="1"/>
</dbReference>
<keyword evidence="7" id="KW-0472">Membrane</keyword>
<evidence type="ECO:0000256" key="6">
    <source>
        <dbReference type="ARBA" id="ARBA00023012"/>
    </source>
</evidence>
<dbReference type="SMART" id="SM00387">
    <property type="entry name" value="HATPase_c"/>
    <property type="match status" value="1"/>
</dbReference>
<dbReference type="InterPro" id="IPR004358">
    <property type="entry name" value="Sig_transdc_His_kin-like_C"/>
</dbReference>
<evidence type="ECO:0000259" key="10">
    <source>
        <dbReference type="PROSITE" id="PS50924"/>
    </source>
</evidence>
<dbReference type="Proteomes" id="UP001279642">
    <property type="component" value="Unassembled WGS sequence"/>
</dbReference>
<dbReference type="InterPro" id="IPR013656">
    <property type="entry name" value="PAS_4"/>
</dbReference>
<dbReference type="CDD" id="cd00130">
    <property type="entry name" value="PAS"/>
    <property type="match status" value="1"/>
</dbReference>
<evidence type="ECO:0000313" key="11">
    <source>
        <dbReference type="EMBL" id="MDY0883444.1"/>
    </source>
</evidence>
<dbReference type="InterPro" id="IPR035965">
    <property type="entry name" value="PAS-like_dom_sf"/>
</dbReference>
<dbReference type="PROSITE" id="PS50109">
    <property type="entry name" value="HIS_KIN"/>
    <property type="match status" value="1"/>
</dbReference>
<dbReference type="Pfam" id="PF03707">
    <property type="entry name" value="MHYT"/>
    <property type="match status" value="2"/>
</dbReference>
<protein>
    <recommendedName>
        <fullName evidence="2">histidine kinase</fullName>
        <ecNumber evidence="2">2.7.13.3</ecNumber>
    </recommendedName>
</protein>
<evidence type="ECO:0000256" key="1">
    <source>
        <dbReference type="ARBA" id="ARBA00000085"/>
    </source>
</evidence>
<evidence type="ECO:0000313" key="12">
    <source>
        <dbReference type="Proteomes" id="UP001279642"/>
    </source>
</evidence>
<feature type="transmembrane region" description="Helical" evidence="7">
    <location>
        <begin position="213"/>
        <end position="231"/>
    </location>
</feature>
<feature type="domain" description="MHYT" evidence="10">
    <location>
        <begin position="8"/>
        <end position="196"/>
    </location>
</feature>
<evidence type="ECO:0000256" key="3">
    <source>
        <dbReference type="ARBA" id="ARBA00022553"/>
    </source>
</evidence>
<dbReference type="PRINTS" id="PR00344">
    <property type="entry name" value="BCTRLSENSOR"/>
</dbReference>
<dbReference type="InterPro" id="IPR000014">
    <property type="entry name" value="PAS"/>
</dbReference>
<dbReference type="SUPFAM" id="SSF55874">
    <property type="entry name" value="ATPase domain of HSP90 chaperone/DNA topoisomerase II/histidine kinase"/>
    <property type="match status" value="1"/>
</dbReference>
<feature type="transmembrane region" description="Helical" evidence="7">
    <location>
        <begin position="106"/>
        <end position="125"/>
    </location>
</feature>
<dbReference type="InterPro" id="IPR036097">
    <property type="entry name" value="HisK_dim/P_sf"/>
</dbReference>
<evidence type="ECO:0000256" key="4">
    <source>
        <dbReference type="ARBA" id="ARBA00022679"/>
    </source>
</evidence>
<dbReference type="InterPro" id="IPR005467">
    <property type="entry name" value="His_kinase_dom"/>
</dbReference>
<dbReference type="CDD" id="cd00082">
    <property type="entry name" value="HisKA"/>
    <property type="match status" value="1"/>
</dbReference>
<proteinExistence type="predicted"/>
<feature type="domain" description="PAS" evidence="9">
    <location>
        <begin position="253"/>
        <end position="323"/>
    </location>
</feature>
<dbReference type="PROSITE" id="PS50112">
    <property type="entry name" value="PAS"/>
    <property type="match status" value="1"/>
</dbReference>
<dbReference type="SUPFAM" id="SSF47384">
    <property type="entry name" value="Homodimeric domain of signal transducing histidine kinase"/>
    <property type="match status" value="1"/>
</dbReference>